<proteinExistence type="predicted"/>
<protein>
    <submittedName>
        <fullName evidence="2">Uncharacterized protein</fullName>
    </submittedName>
</protein>
<evidence type="ECO:0000313" key="2">
    <source>
        <dbReference type="EMBL" id="BCM86830.1"/>
    </source>
</evidence>
<gene>
    <name evidence="2" type="ORF">mvi_52910</name>
</gene>
<dbReference type="EMBL" id="AP024145">
    <property type="protein sequence ID" value="BCM86830.1"/>
    <property type="molecule type" value="Genomic_DNA"/>
</dbReference>
<evidence type="ECO:0000256" key="1">
    <source>
        <dbReference type="SAM" id="MobiDB-lite"/>
    </source>
</evidence>
<accession>A0A8H8WY92</accession>
<sequence length="73" mass="7772">MIESFEGFDSAVVRPALHSADEHGSTVREPLGIALQTPVVPDTAASVAPDGERYSREPVRAEAPARMPLSRDG</sequence>
<evidence type="ECO:0000313" key="3">
    <source>
        <dbReference type="Proteomes" id="UP000663508"/>
    </source>
</evidence>
<feature type="compositionally biased region" description="Basic and acidic residues" evidence="1">
    <location>
        <begin position="50"/>
        <end position="60"/>
    </location>
</feature>
<dbReference type="Proteomes" id="UP000663508">
    <property type="component" value="Chromosome"/>
</dbReference>
<name>A0A8H8WY92_9HYPH</name>
<reference evidence="2" key="1">
    <citation type="submission" date="2020-11" db="EMBL/GenBank/DDBJ databases">
        <title>Complete genome sequence of a novel pathogenic Methylobacterium strain isolated from rice in Vietnam.</title>
        <authorList>
            <person name="Lai K."/>
            <person name="Okazaki S."/>
            <person name="Higashi K."/>
            <person name="Mori H."/>
            <person name="Toyoda A."/>
            <person name="Kurokawa K."/>
        </authorList>
    </citation>
    <scope>NUCLEOTIDE SEQUENCE</scope>
    <source>
        <strain evidence="2">VL1</strain>
    </source>
</reference>
<organism evidence="2 3">
    <name type="scientific">Methylobacterium indicum</name>
    <dbReference type="NCBI Taxonomy" id="1775910"/>
    <lineage>
        <taxon>Bacteria</taxon>
        <taxon>Pseudomonadati</taxon>
        <taxon>Pseudomonadota</taxon>
        <taxon>Alphaproteobacteria</taxon>
        <taxon>Hyphomicrobiales</taxon>
        <taxon>Methylobacteriaceae</taxon>
        <taxon>Methylobacterium</taxon>
    </lineage>
</organism>
<dbReference type="KEGG" id="mind:mvi_52910"/>
<feature type="region of interest" description="Disordered" evidence="1">
    <location>
        <begin position="20"/>
        <end position="73"/>
    </location>
</feature>
<dbReference type="AlphaFoldDB" id="A0A8H8WY92"/>